<dbReference type="Pfam" id="PF00989">
    <property type="entry name" value="PAS"/>
    <property type="match status" value="1"/>
</dbReference>
<feature type="modified residue" description="4-aspartylphosphate" evidence="6">
    <location>
        <position position="1058"/>
    </location>
</feature>
<dbReference type="Pfam" id="PF00512">
    <property type="entry name" value="HisKA"/>
    <property type="match status" value="1"/>
</dbReference>
<dbReference type="Pfam" id="PF00072">
    <property type="entry name" value="Response_reg"/>
    <property type="match status" value="3"/>
</dbReference>
<dbReference type="InterPro" id="IPR011006">
    <property type="entry name" value="CheY-like_superfamily"/>
</dbReference>
<dbReference type="SMART" id="SM00448">
    <property type="entry name" value="REC"/>
    <property type="match status" value="3"/>
</dbReference>
<dbReference type="InterPro" id="IPR003594">
    <property type="entry name" value="HATPase_dom"/>
</dbReference>
<dbReference type="SUPFAM" id="SSF47226">
    <property type="entry name" value="Histidine-containing phosphotransfer domain, HPT domain"/>
    <property type="match status" value="1"/>
</dbReference>
<dbReference type="InterPro" id="IPR036641">
    <property type="entry name" value="HPT_dom_sf"/>
</dbReference>
<dbReference type="EMBL" id="CP067420">
    <property type="protein sequence ID" value="QQP88644.1"/>
    <property type="molecule type" value="Genomic_DNA"/>
</dbReference>
<dbReference type="InterPro" id="IPR000014">
    <property type="entry name" value="PAS"/>
</dbReference>
<dbReference type="CDD" id="cd00130">
    <property type="entry name" value="PAS"/>
    <property type="match status" value="1"/>
</dbReference>
<dbReference type="CDD" id="cd16922">
    <property type="entry name" value="HATPase_EvgS-ArcB-TorS-like"/>
    <property type="match status" value="1"/>
</dbReference>
<dbReference type="SMART" id="SM00387">
    <property type="entry name" value="HATPase_c"/>
    <property type="match status" value="1"/>
</dbReference>
<protein>
    <recommendedName>
        <fullName evidence="2">histidine kinase</fullName>
        <ecNumber evidence="2">2.7.13.3</ecNumber>
    </recommendedName>
</protein>
<dbReference type="PANTHER" id="PTHR45339:SF5">
    <property type="entry name" value="HISTIDINE KINASE"/>
    <property type="match status" value="1"/>
</dbReference>
<keyword evidence="3 6" id="KW-0597">Phosphoprotein</keyword>
<organism evidence="12 13">
    <name type="scientific">Skermanella cutis</name>
    <dbReference type="NCBI Taxonomy" id="2775420"/>
    <lineage>
        <taxon>Bacteria</taxon>
        <taxon>Pseudomonadati</taxon>
        <taxon>Pseudomonadota</taxon>
        <taxon>Alphaproteobacteria</taxon>
        <taxon>Rhodospirillales</taxon>
        <taxon>Azospirillaceae</taxon>
        <taxon>Skermanella</taxon>
    </lineage>
</organism>
<feature type="modified residue" description="4-aspartylphosphate" evidence="6">
    <location>
        <position position="908"/>
    </location>
</feature>
<feature type="domain" description="Histidine kinase" evidence="7">
    <location>
        <begin position="464"/>
        <end position="694"/>
    </location>
</feature>
<dbReference type="SUPFAM" id="SSF55874">
    <property type="entry name" value="ATPase domain of HSP90 chaperone/DNA topoisomerase II/histidine kinase"/>
    <property type="match status" value="1"/>
</dbReference>
<dbReference type="PROSITE" id="PS50894">
    <property type="entry name" value="HPT"/>
    <property type="match status" value="1"/>
</dbReference>
<dbReference type="InterPro" id="IPR036890">
    <property type="entry name" value="HATPase_C_sf"/>
</dbReference>
<dbReference type="Gene3D" id="3.30.565.10">
    <property type="entry name" value="Histidine kinase-like ATPase, C-terminal domain"/>
    <property type="match status" value="1"/>
</dbReference>
<dbReference type="CDD" id="cd17546">
    <property type="entry name" value="REC_hyHK_CKI1_RcsC-like"/>
    <property type="match status" value="2"/>
</dbReference>
<evidence type="ECO:0000313" key="13">
    <source>
        <dbReference type="Proteomes" id="UP000595197"/>
    </source>
</evidence>
<dbReference type="PROSITE" id="PS50110">
    <property type="entry name" value="RESPONSE_REGULATORY"/>
    <property type="match status" value="3"/>
</dbReference>
<dbReference type="SMART" id="SM00091">
    <property type="entry name" value="PAS"/>
    <property type="match status" value="2"/>
</dbReference>
<feature type="domain" description="Response regulatory" evidence="8">
    <location>
        <begin position="859"/>
        <end position="976"/>
    </location>
</feature>
<dbReference type="SMART" id="SM00086">
    <property type="entry name" value="PAC"/>
    <property type="match status" value="2"/>
</dbReference>
<dbReference type="Gene3D" id="3.40.50.2300">
    <property type="match status" value="3"/>
</dbReference>
<dbReference type="CDD" id="cd00156">
    <property type="entry name" value="REC"/>
    <property type="match status" value="1"/>
</dbReference>
<dbReference type="CDD" id="cd00088">
    <property type="entry name" value="HPT"/>
    <property type="match status" value="1"/>
</dbReference>
<dbReference type="Pfam" id="PF12860">
    <property type="entry name" value="PAS_7"/>
    <property type="match status" value="1"/>
</dbReference>
<sequence length="1264" mass="135947">MSLHRLLERQLRRAARGRPDGQPDMAALLEMVDAAYTEADQERARIERSTRLMEEELEAVNRRIRAEGEAVARTILDNVGEGIVTADDRGAIESVNRAIETMFGYAEHELRGRNLSLLMAPADAAPHDGQIAAYRETGRARIIGRQREAVARRRSGEIFPIELAVAEIKLAEGRKFIGVIRDITLRKEAEREIRESERSFRHFAASASDWFWEMGADLRFTRFLGNFEAVLGPDAGLSVGRTLGELMAVDAGRLADLEARRAFRGLTGTFRDAGGTPRTISISGTPLFDDGGDFAGYRGTATDITASVEAEQRVTEAEAKLAAAIASISEGLVLYDADDRLVLCNQEYRRMFGTIADRLRPGLPFAEALEAAAASGHYAGLPPERTAEWLESRSRAHRRADGMPFLHHFANGVSIESTERRTPDGGTVGIYVDVTERRRIARELVEAKDRAEAADHAKSEFLAAMSHEIRTPMNGVIGMTGLLLDTALTGDQRYYAETIRESGEALLAIINDILDFSKIEAGHLELEEAEFSILDEAEAVVELLAPRALSKGIEIVSFVPPRLHRLVRGDPGRLRQILLNLVGNAVKFTEKGVVSLQVIDLAGPGPESGDHGAGEVAGVRFVVDDTGIGIPPEAMGRLFRHFSQVDSTTSRRYGGTGLGLVISKRLVDLMGGTIGVESTVGRGSTFWFELPLPRTGLVPAARQADWSVLAGRRVLIVDDTAVNRDVMARQLAPWGVDTRTAVSAADGLMILRQASRAGQPLDAVLLDHNMPEMSGIDLLAILRADPRLRDLKVILCSSSGVGSLKDELVGVVVDGLLHKPLRHATLLTRLAELLGGAAPDGPDPAAAPAETAAPARRLRILVAEDNQVNQQVATGLITRLGHRVDIAANGREAVEAICNLPYDLVLMDVQMPEMDGYEATAAIRRLKGGRAEVPIIAMTANAMEGDPQKCLAAGMDDYLPKPVDRRKLANAIGYWGHRRGGGAKPSPAPLPAQGPVQAPAVTAAGPETAILVVEDDPISRRILAGLLKEEGRRIDVAVNGREAVEAASRRPYHAILMDIQMPEMDGFAATRAIRALPPPAGSAPVIAMTADADLLQGEEWRACGMVDFVTKPMNRKLVNEKLERWAARAAPASEPGRAPDAAPAPDDLVDAERLADLADAMGWDTVADLIDLFLEAGREAASGIRAALARGDLAAAGKEAHTLKGSSSNVGAVTVQAIAHHLLDVCHAGDAATASALAERIDGALAAAEEPLRRAVRITDNPHY</sequence>
<dbReference type="Proteomes" id="UP000595197">
    <property type="component" value="Chromosome"/>
</dbReference>
<evidence type="ECO:0000256" key="2">
    <source>
        <dbReference type="ARBA" id="ARBA00012438"/>
    </source>
</evidence>
<evidence type="ECO:0000256" key="1">
    <source>
        <dbReference type="ARBA" id="ARBA00000085"/>
    </source>
</evidence>
<dbReference type="Pfam" id="PF13426">
    <property type="entry name" value="PAS_9"/>
    <property type="match status" value="1"/>
</dbReference>
<feature type="modified residue" description="Phosphohistidine" evidence="5">
    <location>
        <position position="1201"/>
    </location>
</feature>
<dbReference type="InterPro" id="IPR003661">
    <property type="entry name" value="HisK_dim/P_dom"/>
</dbReference>
<evidence type="ECO:0000256" key="6">
    <source>
        <dbReference type="PROSITE-ProRule" id="PRU00169"/>
    </source>
</evidence>
<evidence type="ECO:0000256" key="3">
    <source>
        <dbReference type="ARBA" id="ARBA00022553"/>
    </source>
</evidence>
<feature type="domain" description="HPt" evidence="11">
    <location>
        <begin position="1162"/>
        <end position="1255"/>
    </location>
</feature>
<feature type="domain" description="Response regulatory" evidence="8">
    <location>
        <begin position="713"/>
        <end position="834"/>
    </location>
</feature>
<evidence type="ECO:0000259" key="11">
    <source>
        <dbReference type="PROSITE" id="PS50894"/>
    </source>
</evidence>
<dbReference type="InterPro" id="IPR001610">
    <property type="entry name" value="PAC"/>
</dbReference>
<evidence type="ECO:0000259" key="10">
    <source>
        <dbReference type="PROSITE" id="PS50113"/>
    </source>
</evidence>
<dbReference type="PROSITE" id="PS50112">
    <property type="entry name" value="PAS"/>
    <property type="match status" value="1"/>
</dbReference>
<dbReference type="InterPro" id="IPR005467">
    <property type="entry name" value="His_kinase_dom"/>
</dbReference>
<name>A0ABX7B2U6_9PROT</name>
<evidence type="ECO:0000256" key="5">
    <source>
        <dbReference type="PROSITE-ProRule" id="PRU00110"/>
    </source>
</evidence>
<dbReference type="InterPro" id="IPR035965">
    <property type="entry name" value="PAS-like_dom_sf"/>
</dbReference>
<keyword evidence="13" id="KW-1185">Reference proteome</keyword>
<dbReference type="CDD" id="cd00082">
    <property type="entry name" value="HisKA"/>
    <property type="match status" value="1"/>
</dbReference>
<dbReference type="Gene3D" id="3.30.450.20">
    <property type="entry name" value="PAS domain"/>
    <property type="match status" value="3"/>
</dbReference>
<dbReference type="SMART" id="SM00388">
    <property type="entry name" value="HisKA"/>
    <property type="match status" value="1"/>
</dbReference>
<dbReference type="PANTHER" id="PTHR45339">
    <property type="entry name" value="HYBRID SIGNAL TRANSDUCTION HISTIDINE KINASE J"/>
    <property type="match status" value="1"/>
</dbReference>
<dbReference type="PRINTS" id="PR00344">
    <property type="entry name" value="BCTRLSENSOR"/>
</dbReference>
<dbReference type="Pfam" id="PF02518">
    <property type="entry name" value="HATPase_c"/>
    <property type="match status" value="1"/>
</dbReference>
<dbReference type="PROSITE" id="PS50109">
    <property type="entry name" value="HIS_KIN"/>
    <property type="match status" value="1"/>
</dbReference>
<feature type="domain" description="Response regulatory" evidence="8">
    <location>
        <begin position="1009"/>
        <end position="1126"/>
    </location>
</feature>
<dbReference type="SUPFAM" id="SSF52172">
    <property type="entry name" value="CheY-like"/>
    <property type="match status" value="3"/>
</dbReference>
<dbReference type="RefSeq" id="WP_201073836.1">
    <property type="nucleotide sequence ID" value="NZ_CP067420.1"/>
</dbReference>
<accession>A0ABX7B2U6</accession>
<dbReference type="InterPro" id="IPR000700">
    <property type="entry name" value="PAS-assoc_C"/>
</dbReference>
<keyword evidence="4" id="KW-0902">Two-component regulatory system</keyword>
<dbReference type="InterPro" id="IPR013767">
    <property type="entry name" value="PAS_fold"/>
</dbReference>
<dbReference type="InterPro" id="IPR004358">
    <property type="entry name" value="Sig_transdc_His_kin-like_C"/>
</dbReference>
<evidence type="ECO:0000313" key="12">
    <source>
        <dbReference type="EMBL" id="QQP88644.1"/>
    </source>
</evidence>
<dbReference type="PROSITE" id="PS50113">
    <property type="entry name" value="PAC"/>
    <property type="match status" value="2"/>
</dbReference>
<reference evidence="12" key="1">
    <citation type="submission" date="2021-02" db="EMBL/GenBank/DDBJ databases">
        <title>Skermanella TT6 skin isolate.</title>
        <authorList>
            <person name="Lee K."/>
            <person name="Ganzorig M."/>
        </authorList>
    </citation>
    <scope>NUCLEOTIDE SEQUENCE</scope>
    <source>
        <strain evidence="12">TT6</strain>
    </source>
</reference>
<evidence type="ECO:0000259" key="9">
    <source>
        <dbReference type="PROSITE" id="PS50112"/>
    </source>
</evidence>
<dbReference type="Gene3D" id="1.20.120.160">
    <property type="entry name" value="HPT domain"/>
    <property type="match status" value="1"/>
</dbReference>
<feature type="domain" description="PAC" evidence="10">
    <location>
        <begin position="264"/>
        <end position="316"/>
    </location>
</feature>
<dbReference type="InterPro" id="IPR001789">
    <property type="entry name" value="Sig_transdc_resp-reg_receiver"/>
</dbReference>
<evidence type="ECO:0000259" key="7">
    <source>
        <dbReference type="PROSITE" id="PS50109"/>
    </source>
</evidence>
<dbReference type="InterPro" id="IPR036097">
    <property type="entry name" value="HisK_dim/P_sf"/>
</dbReference>
<dbReference type="Pfam" id="PF01627">
    <property type="entry name" value="Hpt"/>
    <property type="match status" value="1"/>
</dbReference>
<feature type="domain" description="PAC" evidence="10">
    <location>
        <begin position="145"/>
        <end position="195"/>
    </location>
</feature>
<dbReference type="Gene3D" id="1.10.287.130">
    <property type="match status" value="1"/>
</dbReference>
<feature type="domain" description="PAS" evidence="9">
    <location>
        <begin position="68"/>
        <end position="123"/>
    </location>
</feature>
<gene>
    <name evidence="12" type="ORF">IGS68_21875</name>
</gene>
<dbReference type="NCBIfam" id="TIGR00229">
    <property type="entry name" value="sensory_box"/>
    <property type="match status" value="1"/>
</dbReference>
<evidence type="ECO:0000259" key="8">
    <source>
        <dbReference type="PROSITE" id="PS50110"/>
    </source>
</evidence>
<evidence type="ECO:0000256" key="4">
    <source>
        <dbReference type="ARBA" id="ARBA00023012"/>
    </source>
</evidence>
<comment type="catalytic activity">
    <reaction evidence="1">
        <text>ATP + protein L-histidine = ADP + protein N-phospho-L-histidine.</text>
        <dbReference type="EC" id="2.7.13.3"/>
    </reaction>
</comment>
<dbReference type="SUPFAM" id="SSF55785">
    <property type="entry name" value="PYP-like sensor domain (PAS domain)"/>
    <property type="match status" value="3"/>
</dbReference>
<proteinExistence type="predicted"/>
<feature type="modified residue" description="4-aspartylphosphate" evidence="6">
    <location>
        <position position="767"/>
    </location>
</feature>
<dbReference type="SUPFAM" id="SSF47384">
    <property type="entry name" value="Homodimeric domain of signal transducing histidine kinase"/>
    <property type="match status" value="1"/>
</dbReference>
<dbReference type="EC" id="2.7.13.3" evidence="2"/>
<dbReference type="InterPro" id="IPR008207">
    <property type="entry name" value="Sig_transdc_His_kin_Hpt_dom"/>
</dbReference>